<feature type="compositionally biased region" description="Polar residues" evidence="1">
    <location>
        <begin position="56"/>
        <end position="72"/>
    </location>
</feature>
<protein>
    <submittedName>
        <fullName evidence="2">14622_t:CDS:1</fullName>
    </submittedName>
</protein>
<proteinExistence type="predicted"/>
<dbReference type="AlphaFoldDB" id="A0A9N9HKD2"/>
<accession>A0A9N9HKD2</accession>
<evidence type="ECO:0000313" key="3">
    <source>
        <dbReference type="Proteomes" id="UP000789508"/>
    </source>
</evidence>
<evidence type="ECO:0000313" key="2">
    <source>
        <dbReference type="EMBL" id="CAG8690258.1"/>
    </source>
</evidence>
<comment type="caution">
    <text evidence="2">The sequence shown here is derived from an EMBL/GenBank/DDBJ whole genome shotgun (WGS) entry which is preliminary data.</text>
</comment>
<evidence type="ECO:0000256" key="1">
    <source>
        <dbReference type="SAM" id="MobiDB-lite"/>
    </source>
</evidence>
<gene>
    <name evidence="2" type="ORF">ALEPTO_LOCUS11179</name>
</gene>
<feature type="compositionally biased region" description="Basic and acidic residues" evidence="1">
    <location>
        <begin position="87"/>
        <end position="101"/>
    </location>
</feature>
<dbReference type="Proteomes" id="UP000789508">
    <property type="component" value="Unassembled WGS sequence"/>
</dbReference>
<name>A0A9N9HKD2_9GLOM</name>
<feature type="compositionally biased region" description="Basic and acidic residues" evidence="1">
    <location>
        <begin position="45"/>
        <end position="55"/>
    </location>
</feature>
<keyword evidence="3" id="KW-1185">Reference proteome</keyword>
<reference evidence="2" key="1">
    <citation type="submission" date="2021-06" db="EMBL/GenBank/DDBJ databases">
        <authorList>
            <person name="Kallberg Y."/>
            <person name="Tangrot J."/>
            <person name="Rosling A."/>
        </authorList>
    </citation>
    <scope>NUCLEOTIDE SEQUENCE</scope>
    <source>
        <strain evidence="2">FL130A</strain>
    </source>
</reference>
<feature type="region of interest" description="Disordered" evidence="1">
    <location>
        <begin position="1"/>
        <end position="101"/>
    </location>
</feature>
<feature type="compositionally biased region" description="Basic residues" evidence="1">
    <location>
        <begin position="33"/>
        <end position="44"/>
    </location>
</feature>
<dbReference type="EMBL" id="CAJVPS010016520">
    <property type="protein sequence ID" value="CAG8690258.1"/>
    <property type="molecule type" value="Genomic_DNA"/>
</dbReference>
<feature type="compositionally biased region" description="Basic and acidic residues" evidence="1">
    <location>
        <begin position="1"/>
        <end position="32"/>
    </location>
</feature>
<organism evidence="2 3">
    <name type="scientific">Ambispora leptoticha</name>
    <dbReference type="NCBI Taxonomy" id="144679"/>
    <lineage>
        <taxon>Eukaryota</taxon>
        <taxon>Fungi</taxon>
        <taxon>Fungi incertae sedis</taxon>
        <taxon>Mucoromycota</taxon>
        <taxon>Glomeromycotina</taxon>
        <taxon>Glomeromycetes</taxon>
        <taxon>Archaeosporales</taxon>
        <taxon>Ambisporaceae</taxon>
        <taxon>Ambispora</taxon>
    </lineage>
</organism>
<sequence>MEHGKENYKGKKEKQEQIGKKEKIKDKKEGKKDRKKVAIAHKRRRNEEDGIKEDNNQTNSQYEIGKSTQRQMNNRENKQQEINRQQELNKRDKGDKKRMEQ</sequence>